<dbReference type="GO" id="GO:0005829">
    <property type="term" value="C:cytosol"/>
    <property type="evidence" value="ECO:0007669"/>
    <property type="project" value="TreeGrafter"/>
</dbReference>
<evidence type="ECO:0000256" key="1">
    <source>
        <dbReference type="ARBA" id="ARBA00022490"/>
    </source>
</evidence>
<evidence type="ECO:0000256" key="6">
    <source>
        <dbReference type="HAMAP-Rule" id="MF_00074"/>
    </source>
</evidence>
<dbReference type="Pfam" id="PF02527">
    <property type="entry name" value="GidB"/>
    <property type="match status" value="1"/>
</dbReference>
<feature type="region of interest" description="Disordered" evidence="7">
    <location>
        <begin position="1"/>
        <end position="46"/>
    </location>
</feature>
<reference evidence="8 9" key="1">
    <citation type="submission" date="2016-03" db="EMBL/GenBank/DDBJ databases">
        <authorList>
            <person name="Ploux O."/>
        </authorList>
    </citation>
    <scope>NUCLEOTIDE SEQUENCE [LARGE SCALE GENOMIC DNA]</scope>
    <source>
        <strain evidence="8 9">R0</strain>
    </source>
</reference>
<keyword evidence="5 6" id="KW-0949">S-adenosyl-L-methionine</keyword>
<dbReference type="PANTHER" id="PTHR31760:SF0">
    <property type="entry name" value="S-ADENOSYL-L-METHIONINE-DEPENDENT METHYLTRANSFERASES SUPERFAMILY PROTEIN"/>
    <property type="match status" value="1"/>
</dbReference>
<dbReference type="InterPro" id="IPR029063">
    <property type="entry name" value="SAM-dependent_MTases_sf"/>
</dbReference>
<evidence type="ECO:0000256" key="3">
    <source>
        <dbReference type="ARBA" id="ARBA00022603"/>
    </source>
</evidence>
<dbReference type="RefSeq" id="WP_061835329.1">
    <property type="nucleotide sequence ID" value="NZ_LUKE01000002.1"/>
</dbReference>
<comment type="caution">
    <text evidence="8">The sequence shown here is derived from an EMBL/GenBank/DDBJ whole genome shotgun (WGS) entry which is preliminary data.</text>
</comment>
<evidence type="ECO:0000256" key="4">
    <source>
        <dbReference type="ARBA" id="ARBA00022679"/>
    </source>
</evidence>
<keyword evidence="2 6" id="KW-0698">rRNA processing</keyword>
<evidence type="ECO:0000256" key="5">
    <source>
        <dbReference type="ARBA" id="ARBA00022691"/>
    </source>
</evidence>
<feature type="binding site" evidence="6">
    <location>
        <position position="193"/>
    </location>
    <ligand>
        <name>S-adenosyl-L-methionine</name>
        <dbReference type="ChEBI" id="CHEBI:59789"/>
    </ligand>
</feature>
<feature type="binding site" evidence="6">
    <location>
        <position position="128"/>
    </location>
    <ligand>
        <name>S-adenosyl-L-methionine</name>
        <dbReference type="ChEBI" id="CHEBI:59789"/>
    </ligand>
</feature>
<accession>A0A150WLL1</accession>
<dbReference type="EC" id="2.1.1.-" evidence="6"/>
<comment type="caution">
    <text evidence="6">Lacks conserved residue(s) required for the propagation of feature annotation.</text>
</comment>
<dbReference type="EMBL" id="LUKE01000002">
    <property type="protein sequence ID" value="KYG64818.1"/>
    <property type="molecule type" value="Genomic_DNA"/>
</dbReference>
<proteinExistence type="inferred from homology"/>
<keyword evidence="9" id="KW-1185">Reference proteome</keyword>
<keyword evidence="1 6" id="KW-0963">Cytoplasm</keyword>
<gene>
    <name evidence="6" type="primary">rsmG</name>
    <name evidence="8" type="ORF">AZI86_11485</name>
</gene>
<comment type="similarity">
    <text evidence="6">Belongs to the methyltransferase superfamily. RNA methyltransferase RsmG family.</text>
</comment>
<protein>
    <recommendedName>
        <fullName evidence="6">Ribosomal RNA small subunit methyltransferase G</fullName>
        <ecNumber evidence="6">2.1.1.-</ecNumber>
    </recommendedName>
    <alternativeName>
        <fullName evidence="6">16S rRNA 7-methylguanosine methyltransferase</fullName>
        <shortName evidence="6">16S rRNA m7G methyltransferase</shortName>
    </alternativeName>
</protein>
<comment type="function">
    <text evidence="6">Specifically methylates the N7 position of a guanine in 16S rRNA.</text>
</comment>
<evidence type="ECO:0000256" key="7">
    <source>
        <dbReference type="SAM" id="MobiDB-lite"/>
    </source>
</evidence>
<keyword evidence="3 6" id="KW-0489">Methyltransferase</keyword>
<evidence type="ECO:0000313" key="9">
    <source>
        <dbReference type="Proteomes" id="UP000075320"/>
    </source>
</evidence>
<comment type="subcellular location">
    <subcellularLocation>
        <location evidence="6">Cytoplasm</location>
    </subcellularLocation>
</comment>
<name>A0A150WLL1_BDEBC</name>
<organism evidence="8 9">
    <name type="scientific">Bdellovibrio bacteriovorus</name>
    <dbReference type="NCBI Taxonomy" id="959"/>
    <lineage>
        <taxon>Bacteria</taxon>
        <taxon>Pseudomonadati</taxon>
        <taxon>Bdellovibrionota</taxon>
        <taxon>Bdellovibrionia</taxon>
        <taxon>Bdellovibrionales</taxon>
        <taxon>Pseudobdellovibrionaceae</taxon>
        <taxon>Bdellovibrio</taxon>
    </lineage>
</organism>
<evidence type="ECO:0000313" key="8">
    <source>
        <dbReference type="EMBL" id="KYG64818.1"/>
    </source>
</evidence>
<dbReference type="Proteomes" id="UP000075320">
    <property type="component" value="Unassembled WGS sequence"/>
</dbReference>
<dbReference type="OrthoDB" id="9808773at2"/>
<sequence>MAHKNKTNYSPYKARQEAKHKAMGTDPSLLRQSRSESGQGRHKKPETIYELPEANDRLADVFRNHGFDMVSHSQRQQLAHFYRLLMLNQEKENFTRLLKLRDVAIKHFIDSIIILKHTELQFPLLDVGTGPGFPGIPLKIMFPEEQILLGEGVQRRVEFLKHVRSEMGLKNLDILGRNINRHCVYPIRGAITRAVEDIGNTLGNVINGLQIGGRVYFMKGPGVDPEIAAAKKEWSEYYKLVQDVAYTLPETPHERRLVVYEKIKHQELPLEDEGEELLMDELSGEEKRRWSQYK</sequence>
<dbReference type="Gene3D" id="3.40.50.150">
    <property type="entry name" value="Vaccinia Virus protein VP39"/>
    <property type="match status" value="1"/>
</dbReference>
<dbReference type="InterPro" id="IPR003682">
    <property type="entry name" value="rRNA_ssu_MeTfrase_G"/>
</dbReference>
<dbReference type="SUPFAM" id="SSF53335">
    <property type="entry name" value="S-adenosyl-L-methionine-dependent methyltransferases"/>
    <property type="match status" value="1"/>
</dbReference>
<evidence type="ECO:0000256" key="2">
    <source>
        <dbReference type="ARBA" id="ARBA00022552"/>
    </source>
</evidence>
<dbReference type="GO" id="GO:0070043">
    <property type="term" value="F:rRNA (guanine-N7-)-methyltransferase activity"/>
    <property type="evidence" value="ECO:0007669"/>
    <property type="project" value="UniProtKB-UniRule"/>
</dbReference>
<dbReference type="PANTHER" id="PTHR31760">
    <property type="entry name" value="S-ADENOSYL-L-METHIONINE-DEPENDENT METHYLTRANSFERASES SUPERFAMILY PROTEIN"/>
    <property type="match status" value="1"/>
</dbReference>
<dbReference type="AlphaFoldDB" id="A0A150WLL1"/>
<dbReference type="HAMAP" id="MF_00074">
    <property type="entry name" value="16SrRNA_methyltr_G"/>
    <property type="match status" value="1"/>
</dbReference>
<feature type="binding site" evidence="6">
    <location>
        <position position="133"/>
    </location>
    <ligand>
        <name>S-adenosyl-L-methionine</name>
        <dbReference type="ChEBI" id="CHEBI:59789"/>
    </ligand>
</feature>
<keyword evidence="4 6" id="KW-0808">Transferase</keyword>